<keyword evidence="1" id="KW-0472">Membrane</keyword>
<evidence type="ECO:0000313" key="3">
    <source>
        <dbReference type="Proteomes" id="UP001596414"/>
    </source>
</evidence>
<accession>A0ABD5X5W2</accession>
<feature type="transmembrane region" description="Helical" evidence="1">
    <location>
        <begin position="6"/>
        <end position="25"/>
    </location>
</feature>
<dbReference type="Proteomes" id="UP001596414">
    <property type="component" value="Unassembled WGS sequence"/>
</dbReference>
<evidence type="ECO:0000256" key="1">
    <source>
        <dbReference type="SAM" id="Phobius"/>
    </source>
</evidence>
<keyword evidence="1" id="KW-0812">Transmembrane</keyword>
<evidence type="ECO:0000313" key="2">
    <source>
        <dbReference type="EMBL" id="MFC7125889.1"/>
    </source>
</evidence>
<dbReference type="PANTHER" id="PTHR42200">
    <property type="entry name" value="ARCHAEAL FLAGELLA-RELATED PROTEIN F-RELATED"/>
    <property type="match status" value="1"/>
</dbReference>
<dbReference type="InterPro" id="IPR002774">
    <property type="entry name" value="Flagellin_arc-type"/>
</dbReference>
<sequence length="146" mass="15131">MGFSVSGSAAIIFLSLFIAFGMLYTTADNSFNSVFDAQDDQTDGALEMKNTNITVGSTDYSDPSDELTITANNTGATALSLNATSLLVDNSLAQGWEANASVDSNEKTDLWLPGETVTITVSKTSQPARVSLTTASGVSATAEVAT</sequence>
<protein>
    <submittedName>
        <fullName evidence="2">Fla cluster protein FlaF</fullName>
    </submittedName>
</protein>
<dbReference type="PANTHER" id="PTHR42200:SF2">
    <property type="entry name" value="ARCHAEAL FLAGELLA-RELATED PROTEIN F"/>
    <property type="match status" value="1"/>
</dbReference>
<reference evidence="2 3" key="1">
    <citation type="journal article" date="2014" name="Int. J. Syst. Evol. Microbiol.">
        <title>Complete genome sequence of Corynebacterium casei LMG S-19264T (=DSM 44701T), isolated from a smear-ripened cheese.</title>
        <authorList>
            <consortium name="US DOE Joint Genome Institute (JGI-PGF)"/>
            <person name="Walter F."/>
            <person name="Albersmeier A."/>
            <person name="Kalinowski J."/>
            <person name="Ruckert C."/>
        </authorList>
    </citation>
    <scope>NUCLEOTIDE SEQUENCE [LARGE SCALE GENOMIC DNA]</scope>
    <source>
        <strain evidence="2 3">CGMCC 4.7215</strain>
    </source>
</reference>
<dbReference type="EMBL" id="JBHSZQ010000011">
    <property type="protein sequence ID" value="MFC7125889.1"/>
    <property type="molecule type" value="Genomic_DNA"/>
</dbReference>
<comment type="caution">
    <text evidence="2">The sequence shown here is derived from an EMBL/GenBank/DDBJ whole genome shotgun (WGS) entry which is preliminary data.</text>
</comment>
<dbReference type="RefSeq" id="WP_267638039.1">
    <property type="nucleotide sequence ID" value="NZ_JAODIY010000011.1"/>
</dbReference>
<proteinExistence type="predicted"/>
<dbReference type="AlphaFoldDB" id="A0ABD5X5W2"/>
<organism evidence="2 3">
    <name type="scientific">Halovenus rubra</name>
    <dbReference type="NCBI Taxonomy" id="869890"/>
    <lineage>
        <taxon>Archaea</taxon>
        <taxon>Methanobacteriati</taxon>
        <taxon>Methanobacteriota</taxon>
        <taxon>Stenosarchaea group</taxon>
        <taxon>Halobacteria</taxon>
        <taxon>Halobacteriales</taxon>
        <taxon>Haloarculaceae</taxon>
        <taxon>Halovenus</taxon>
    </lineage>
</organism>
<name>A0ABD5X5W2_9EURY</name>
<keyword evidence="1" id="KW-1133">Transmembrane helix</keyword>
<gene>
    <name evidence="2" type="ORF">ACFQJ7_07520</name>
</gene>